<evidence type="ECO:0000313" key="3">
    <source>
        <dbReference type="EMBL" id="OAG12234.1"/>
    </source>
</evidence>
<dbReference type="PANTHER" id="PTHR33365">
    <property type="entry name" value="YALI0B05434P"/>
    <property type="match status" value="1"/>
</dbReference>
<evidence type="ECO:0000313" key="4">
    <source>
        <dbReference type="Proteomes" id="UP000077069"/>
    </source>
</evidence>
<keyword evidence="2" id="KW-1133">Transmembrane helix</keyword>
<gene>
    <name evidence="3" type="ORF">CC84DRAFT_91438</name>
</gene>
<feature type="transmembrane region" description="Helical" evidence="2">
    <location>
        <begin position="52"/>
        <end position="72"/>
    </location>
</feature>
<sequence>MSAQTAMWDFLSKKNRGFKPLADKDGDDDADRESLLSLAAQPLVRRGPSWRLFALCLVATSCLSVILGAWIGNTARRDADAFSIRHTSQYSPIVDNIDIHFTTLRFNGSLLSSNPFRSDAGPEVDAAWKSLGADYSAARIPLDLAAKSGLAPDQVQIKQKYGGGYPAHVEGMHHLHCLNLLRKSLAWNFAYYQAQGLGPFSNDKEILKYHVTHCLDILRQQLMCTVDVGVLGQVWYQPEGKSPTPFVDFNTVHMCRNFEAVRAWAEENQLPAAEDTPVDFLEPPKEGGRVWAEVP</sequence>
<evidence type="ECO:0000256" key="2">
    <source>
        <dbReference type="SAM" id="Phobius"/>
    </source>
</evidence>
<dbReference type="RefSeq" id="XP_018042599.1">
    <property type="nucleotide sequence ID" value="XM_018187886.1"/>
</dbReference>
<dbReference type="Pfam" id="PF11807">
    <property type="entry name" value="UstYa"/>
    <property type="match status" value="1"/>
</dbReference>
<keyword evidence="4" id="KW-1185">Reference proteome</keyword>
<organism evidence="3 4">
    <name type="scientific">Paraphaeosphaeria sporulosa</name>
    <dbReference type="NCBI Taxonomy" id="1460663"/>
    <lineage>
        <taxon>Eukaryota</taxon>
        <taxon>Fungi</taxon>
        <taxon>Dikarya</taxon>
        <taxon>Ascomycota</taxon>
        <taxon>Pezizomycotina</taxon>
        <taxon>Dothideomycetes</taxon>
        <taxon>Pleosporomycetidae</taxon>
        <taxon>Pleosporales</taxon>
        <taxon>Massarineae</taxon>
        <taxon>Didymosphaeriaceae</taxon>
        <taxon>Paraphaeosphaeria</taxon>
    </lineage>
</organism>
<dbReference type="OrthoDB" id="3687641at2759"/>
<dbReference type="GO" id="GO:0043386">
    <property type="term" value="P:mycotoxin biosynthetic process"/>
    <property type="evidence" value="ECO:0007669"/>
    <property type="project" value="InterPro"/>
</dbReference>
<dbReference type="AlphaFoldDB" id="A0A177CXD8"/>
<dbReference type="InParanoid" id="A0A177CXD8"/>
<evidence type="ECO:0000256" key="1">
    <source>
        <dbReference type="ARBA" id="ARBA00035112"/>
    </source>
</evidence>
<dbReference type="InterPro" id="IPR021765">
    <property type="entry name" value="UstYa-like"/>
</dbReference>
<dbReference type="Proteomes" id="UP000077069">
    <property type="component" value="Unassembled WGS sequence"/>
</dbReference>
<accession>A0A177CXD8</accession>
<protein>
    <recommendedName>
        <fullName evidence="5">Tat pathway signal sequence</fullName>
    </recommendedName>
</protein>
<name>A0A177CXD8_9PLEO</name>
<comment type="similarity">
    <text evidence="1">Belongs to the ustYa family.</text>
</comment>
<keyword evidence="2" id="KW-0812">Transmembrane</keyword>
<dbReference type="STRING" id="1460663.A0A177CXD8"/>
<dbReference type="GeneID" id="28771372"/>
<dbReference type="PANTHER" id="PTHR33365:SF13">
    <property type="entry name" value="TAT PATHWAY SIGNAL SEQUENCE"/>
    <property type="match status" value="1"/>
</dbReference>
<proteinExistence type="inferred from homology"/>
<reference evidence="3 4" key="1">
    <citation type="submission" date="2016-05" db="EMBL/GenBank/DDBJ databases">
        <title>Comparative analysis of secretome profiles of manganese(II)-oxidizing ascomycete fungi.</title>
        <authorList>
            <consortium name="DOE Joint Genome Institute"/>
            <person name="Zeiner C.A."/>
            <person name="Purvine S.O."/>
            <person name="Zink E.M."/>
            <person name="Wu S."/>
            <person name="Pasa-Tolic L."/>
            <person name="Chaput D.L."/>
            <person name="Haridas S."/>
            <person name="Grigoriev I.V."/>
            <person name="Santelli C.M."/>
            <person name="Hansel C.M."/>
        </authorList>
    </citation>
    <scope>NUCLEOTIDE SEQUENCE [LARGE SCALE GENOMIC DNA]</scope>
    <source>
        <strain evidence="3 4">AP3s5-JAC2a</strain>
    </source>
</reference>
<keyword evidence="2" id="KW-0472">Membrane</keyword>
<dbReference type="EMBL" id="KV441548">
    <property type="protein sequence ID" value="OAG12234.1"/>
    <property type="molecule type" value="Genomic_DNA"/>
</dbReference>
<evidence type="ECO:0008006" key="5">
    <source>
        <dbReference type="Google" id="ProtNLM"/>
    </source>
</evidence>